<evidence type="ECO:0008006" key="3">
    <source>
        <dbReference type="Google" id="ProtNLM"/>
    </source>
</evidence>
<gene>
    <name evidence="1" type="ORF">L0P57_13075</name>
</gene>
<reference evidence="1 2" key="1">
    <citation type="submission" date="2022-01" db="EMBL/GenBank/DDBJ databases">
        <title>Collection of gut derived symbiotic bacterial strains cultured from healthy donors.</title>
        <authorList>
            <person name="Lin H."/>
            <person name="Kohout C."/>
            <person name="Waligurski E."/>
            <person name="Pamer E.G."/>
        </authorList>
    </citation>
    <scope>NUCLEOTIDE SEQUENCE [LARGE SCALE GENOMIC DNA]</scope>
    <source>
        <strain evidence="1 2">DFI.7.58</strain>
    </source>
</reference>
<accession>A0ABS9MM00</accession>
<keyword evidence="2" id="KW-1185">Reference proteome</keyword>
<evidence type="ECO:0000313" key="2">
    <source>
        <dbReference type="Proteomes" id="UP001298681"/>
    </source>
</evidence>
<comment type="caution">
    <text evidence="1">The sequence shown here is derived from an EMBL/GenBank/DDBJ whole genome shotgun (WGS) entry which is preliminary data.</text>
</comment>
<dbReference type="EMBL" id="JAKNHQ010000025">
    <property type="protein sequence ID" value="MCG4611862.1"/>
    <property type="molecule type" value="Genomic_DNA"/>
</dbReference>
<dbReference type="NCBIfam" id="NF041770">
    <property type="entry name" value="CFI_box_CTERM"/>
    <property type="match status" value="1"/>
</dbReference>
<name>A0ABS9MM00_9FIRM</name>
<dbReference type="RefSeq" id="WP_237967166.1">
    <property type="nucleotide sequence ID" value="NZ_JAKNHQ010000025.1"/>
</dbReference>
<organism evidence="1 2">
    <name type="scientific">Anaeromassilibacillus senegalensis</name>
    <dbReference type="NCBI Taxonomy" id="1673717"/>
    <lineage>
        <taxon>Bacteria</taxon>
        <taxon>Bacillati</taxon>
        <taxon>Bacillota</taxon>
        <taxon>Clostridia</taxon>
        <taxon>Eubacteriales</taxon>
        <taxon>Acutalibacteraceae</taxon>
        <taxon>Anaeromassilibacillus</taxon>
    </lineage>
</organism>
<protein>
    <recommendedName>
        <fullName evidence="3">Zinc ribbon domain-containing protein</fullName>
    </recommendedName>
</protein>
<dbReference type="Proteomes" id="UP001298681">
    <property type="component" value="Unassembled WGS sequence"/>
</dbReference>
<proteinExistence type="predicted"/>
<dbReference type="InterPro" id="IPR049886">
    <property type="entry name" value="CFI_box_CTERM_dom"/>
</dbReference>
<sequence>MQFISAQCPHCGKELQLPDDAQQVVCMYCAKPIDVQQVLHAQEDTDSYRALLHTAKELMKDDVVAYKANIQAVNNHGYPEAFQVYVEKLAPALRAFCVAAEASTAQRAAEEYSLFLMERFLELFQKLQVKENDTTFFDYRYTVVAFLIPAILEQGHEATEALADQFLEKWNKQYPKKPLGKARYDEIRHGFRQRLCFITTAVCEFQGKADDCYELTTFRKFRDDWLAKAPGGERKIQEYYLYAPMLVQKIDRRADRGAVYQRIWQEYLQSCLKDLEAGKPEACARTYEEMVLRLEQEFLPA</sequence>
<evidence type="ECO:0000313" key="1">
    <source>
        <dbReference type="EMBL" id="MCG4611862.1"/>
    </source>
</evidence>